<dbReference type="InterPro" id="IPR053722">
    <property type="entry name" value="Curli_assembly_CsgC/AgfC"/>
</dbReference>
<gene>
    <name evidence="1" type="ORF">NGM99_10075</name>
</gene>
<name>A0ABT1C5P2_9HYPH</name>
<proteinExistence type="predicted"/>
<accession>A0ABT1C5P2</accession>
<dbReference type="RefSeq" id="WP_252818527.1">
    <property type="nucleotide sequence ID" value="NZ_JAMXQS010000005.1"/>
</dbReference>
<evidence type="ECO:0000313" key="2">
    <source>
        <dbReference type="Proteomes" id="UP001205906"/>
    </source>
</evidence>
<organism evidence="1 2">
    <name type="scientific">Mesorhizobium liriopis</name>
    <dbReference type="NCBI Taxonomy" id="2953882"/>
    <lineage>
        <taxon>Bacteria</taxon>
        <taxon>Pseudomonadati</taxon>
        <taxon>Pseudomonadota</taxon>
        <taxon>Alphaproteobacteria</taxon>
        <taxon>Hyphomicrobiales</taxon>
        <taxon>Phyllobacteriaceae</taxon>
        <taxon>Mesorhizobium</taxon>
    </lineage>
</organism>
<dbReference type="Proteomes" id="UP001205906">
    <property type="component" value="Unassembled WGS sequence"/>
</dbReference>
<comment type="caution">
    <text evidence="1">The sequence shown here is derived from an EMBL/GenBank/DDBJ whole genome shotgun (WGS) entry which is preliminary data.</text>
</comment>
<evidence type="ECO:0000313" key="1">
    <source>
        <dbReference type="EMBL" id="MCO6050139.1"/>
    </source>
</evidence>
<reference evidence="1 2" key="1">
    <citation type="submission" date="2022-06" db="EMBL/GenBank/DDBJ databases">
        <title>Mesorhizobium sp. strain RP14 Genome sequencing and assembly.</title>
        <authorList>
            <person name="Kim I."/>
        </authorList>
    </citation>
    <scope>NUCLEOTIDE SEQUENCE [LARGE SCALE GENOMIC DNA]</scope>
    <source>
        <strain evidence="2">RP14(2022)</strain>
    </source>
</reference>
<dbReference type="EMBL" id="JAMXQS010000005">
    <property type="protein sequence ID" value="MCO6050139.1"/>
    <property type="molecule type" value="Genomic_DNA"/>
</dbReference>
<sequence>MPWISNILASAIVLAAQADDASMKEQIIPGESLDSRISACGVQVGRNEIAVLRPFIETSEQLSGHFSLAVKKQSASGTSASAQSGDFNGGKLGGTVAVDRPAKLSVEMTVTATDGKPLCRLAKEIDLGEPEIRT</sequence>
<dbReference type="Gene3D" id="2.60.40.2420">
    <property type="match status" value="1"/>
</dbReference>
<dbReference type="InterPro" id="IPR047726">
    <property type="entry name" value="CsgH_dom"/>
</dbReference>
<protein>
    <submittedName>
        <fullName evidence="1">Uncharacterized protein</fullName>
    </submittedName>
</protein>
<keyword evidence="2" id="KW-1185">Reference proteome</keyword>
<dbReference type="NCBIfam" id="NF041112">
    <property type="entry name" value="chap_CsgH_alph"/>
    <property type="match status" value="1"/>
</dbReference>